<evidence type="ECO:0000256" key="1">
    <source>
        <dbReference type="SAM" id="SignalP"/>
    </source>
</evidence>
<dbReference type="EMBL" id="CP001896">
    <property type="protein sequence ID" value="ADC63243.1"/>
    <property type="molecule type" value="Genomic_DNA"/>
</dbReference>
<proteinExistence type="predicted"/>
<name>D3RMV5_ALLVD</name>
<dbReference type="OrthoDB" id="9793561at2"/>
<dbReference type="RefSeq" id="WP_012971515.1">
    <property type="nucleotide sequence ID" value="NC_013851.1"/>
</dbReference>
<evidence type="ECO:0008006" key="4">
    <source>
        <dbReference type="Google" id="ProtNLM"/>
    </source>
</evidence>
<keyword evidence="3" id="KW-1185">Reference proteome</keyword>
<accession>D3RMV5</accession>
<gene>
    <name evidence="2" type="ordered locus">Alvin_2326</name>
</gene>
<dbReference type="AlphaFoldDB" id="D3RMV5"/>
<dbReference type="eggNOG" id="ENOG502Z9NJ">
    <property type="taxonomic scope" value="Bacteria"/>
</dbReference>
<dbReference type="KEGG" id="alv:Alvin_2326"/>
<feature type="signal peptide" evidence="1">
    <location>
        <begin position="1"/>
        <end position="27"/>
    </location>
</feature>
<dbReference type="HOGENOM" id="CLU_074587_1_0_6"/>
<organism evidence="2 3">
    <name type="scientific">Allochromatium vinosum (strain ATCC 17899 / DSM 180 / NBRC 103801 / NCIMB 10441 / D)</name>
    <name type="common">Chromatium vinosum</name>
    <dbReference type="NCBI Taxonomy" id="572477"/>
    <lineage>
        <taxon>Bacteria</taxon>
        <taxon>Pseudomonadati</taxon>
        <taxon>Pseudomonadota</taxon>
        <taxon>Gammaproteobacteria</taxon>
        <taxon>Chromatiales</taxon>
        <taxon>Chromatiaceae</taxon>
        <taxon>Allochromatium</taxon>
    </lineage>
</organism>
<evidence type="ECO:0000313" key="3">
    <source>
        <dbReference type="Proteomes" id="UP000001441"/>
    </source>
</evidence>
<reference evidence="2 3" key="1">
    <citation type="journal article" date="2011" name="Stand. Genomic Sci.">
        <title>Complete genome sequence of Allochromatium vinosum DSM 180(T).</title>
        <authorList>
            <person name="Weissgerber T."/>
            <person name="Zigann R."/>
            <person name="Bruce D."/>
            <person name="Chang Y.J."/>
            <person name="Detter J.C."/>
            <person name="Han C."/>
            <person name="Hauser L."/>
            <person name="Jeffries C.D."/>
            <person name="Land M."/>
            <person name="Munk A.C."/>
            <person name="Tapia R."/>
            <person name="Dahl C."/>
        </authorList>
    </citation>
    <scope>NUCLEOTIDE SEQUENCE [LARGE SCALE GENOMIC DNA]</scope>
    <source>
        <strain evidence="3">ATCC 17899 / DSM 180 / NBRC 103801 / NCIMB 10441 / D</strain>
    </source>
</reference>
<protein>
    <recommendedName>
        <fullName evidence="4">TIGR02001 family outer membrane protein</fullName>
    </recommendedName>
</protein>
<dbReference type="STRING" id="572477.Alvin_2326"/>
<dbReference type="NCBIfam" id="TIGR02001">
    <property type="entry name" value="gcw_chp"/>
    <property type="match status" value="1"/>
</dbReference>
<sequence>MKTQSISALAAAGLLVMGASASQTALAEGPHSVSANIGAVSNYIWRGQTQTGDQPAIQGGLDYAHESGFSAGTWVSNVDFGGDEPNYELDLYLGFDGSINDDLSYNLALTYYAYPDGEDADFAEIGASATYKWLTAGVAYTFHGQADDAKGVMNNEANYIEGDLYYHASLDFELPFDLGLSLRGGYYDFRYNGVKHEARDYAHGGISISRSAGEFGTFSLNYDQIERDSDVYDEDAKVWVGWLKEF</sequence>
<feature type="chain" id="PRO_5003049481" description="TIGR02001 family outer membrane protein" evidence="1">
    <location>
        <begin position="28"/>
        <end position="246"/>
    </location>
</feature>
<evidence type="ECO:0000313" key="2">
    <source>
        <dbReference type="EMBL" id="ADC63243.1"/>
    </source>
</evidence>
<keyword evidence="1" id="KW-0732">Signal</keyword>
<dbReference type="Proteomes" id="UP000001441">
    <property type="component" value="Chromosome"/>
</dbReference>
<dbReference type="InterPro" id="IPR010239">
    <property type="entry name" value="CHP02001"/>
</dbReference>
<dbReference type="Pfam" id="PF09694">
    <property type="entry name" value="Gcw_chp"/>
    <property type="match status" value="1"/>
</dbReference>